<dbReference type="EMBL" id="JAKWBI020000168">
    <property type="protein sequence ID" value="KAJ2900636.1"/>
    <property type="molecule type" value="Genomic_DNA"/>
</dbReference>
<keyword evidence="9" id="KW-1185">Reference proteome</keyword>
<dbReference type="Proteomes" id="UP001201980">
    <property type="component" value="Unassembled WGS sequence"/>
</dbReference>
<dbReference type="AlphaFoldDB" id="A0AAD5WQW6"/>
<keyword evidence="5" id="KW-0560">Oxidoreductase</keyword>
<evidence type="ECO:0000256" key="6">
    <source>
        <dbReference type="SAM" id="MobiDB-lite"/>
    </source>
</evidence>
<evidence type="ECO:0000259" key="7">
    <source>
        <dbReference type="Pfam" id="PF01266"/>
    </source>
</evidence>
<keyword evidence="4" id="KW-0274">FAD</keyword>
<comment type="caution">
    <text evidence="8">The sequence shown here is derived from an EMBL/GenBank/DDBJ whole genome shotgun (WGS) entry which is preliminary data.</text>
</comment>
<reference evidence="8" key="1">
    <citation type="submission" date="2022-07" db="EMBL/GenBank/DDBJ databases">
        <title>Draft genome sequence of Zalerion maritima ATCC 34329, a (micro)plastics degrading marine fungus.</title>
        <authorList>
            <person name="Paco A."/>
            <person name="Goncalves M.F.M."/>
            <person name="Rocha-Santos T.A.P."/>
            <person name="Alves A."/>
        </authorList>
    </citation>
    <scope>NUCLEOTIDE SEQUENCE</scope>
    <source>
        <strain evidence="8">ATCC 34329</strain>
    </source>
</reference>
<dbReference type="Gene3D" id="3.30.9.10">
    <property type="entry name" value="D-Amino Acid Oxidase, subunit A, domain 2"/>
    <property type="match status" value="1"/>
</dbReference>
<sequence>MASHTRSLMFWRDLTPLPTPMVQPTASSPHILIIGGGVTGLSNAWTLLDKGYHVTVVSKEWATYGSEQRLTSQIAGALWEYPPAVCGQHTDKISLAKSKKWCMVAYDIWRAIADQPELGKKAGVKMCPSDFYFPERIDHDSFQRGKMEEIMESGVVGFRRGTHLIQERRVDPKEGGVDAYEIQAPVIDTDTGMKFLMELVQSKGCKLVTDEITQDLIDIEDELLAQYDADVIINCTGLAGNVLAGDSSCYPIRGGLIRVVNDGKDFPKVTAGLTISADAAYDNEIVFIVPRSDNVLILGGITEAHEWDLDLTLDSPIIARMRERCEKFLPDLRNARLDPDYPLAQGLRPFRSKNIRVEREQRTNPASGRRSKVVHNYGHGGAGWSLSFGCAGDVLKLVQVALKEKVALPSPRAEQQQQKLQVPMLVHDFSSSTETLEVISDVDDDNSIAPPAQQQQQQHKLSGMQLGGVDGKKKKSSSGGGGGGSGIFSRLRRPSRKNLQVPMSMAAYSSSSETVDMMSDDGSQVLIGGGGVEIPIRLRISISTENLHAHM</sequence>
<dbReference type="GO" id="GO:0003884">
    <property type="term" value="F:D-amino-acid oxidase activity"/>
    <property type="evidence" value="ECO:0007669"/>
    <property type="project" value="InterPro"/>
</dbReference>
<evidence type="ECO:0000256" key="2">
    <source>
        <dbReference type="ARBA" id="ARBA00006730"/>
    </source>
</evidence>
<dbReference type="GO" id="GO:0005737">
    <property type="term" value="C:cytoplasm"/>
    <property type="evidence" value="ECO:0007669"/>
    <property type="project" value="TreeGrafter"/>
</dbReference>
<dbReference type="PROSITE" id="PS00677">
    <property type="entry name" value="DAO"/>
    <property type="match status" value="1"/>
</dbReference>
<keyword evidence="3" id="KW-0285">Flavoprotein</keyword>
<comment type="cofactor">
    <cofactor evidence="1">
        <name>FAD</name>
        <dbReference type="ChEBI" id="CHEBI:57692"/>
    </cofactor>
</comment>
<feature type="domain" description="FAD dependent oxidoreductase" evidence="7">
    <location>
        <begin position="31"/>
        <end position="391"/>
    </location>
</feature>
<dbReference type="GO" id="GO:0019478">
    <property type="term" value="P:D-amino acid catabolic process"/>
    <property type="evidence" value="ECO:0007669"/>
    <property type="project" value="TreeGrafter"/>
</dbReference>
<name>A0AAD5WQW6_9PEZI</name>
<evidence type="ECO:0000313" key="8">
    <source>
        <dbReference type="EMBL" id="KAJ2900636.1"/>
    </source>
</evidence>
<dbReference type="Gene3D" id="3.40.50.720">
    <property type="entry name" value="NAD(P)-binding Rossmann-like Domain"/>
    <property type="match status" value="1"/>
</dbReference>
<protein>
    <submittedName>
        <fullName evidence="8">Nucleotide-binding domain-containing protein</fullName>
    </submittedName>
</protein>
<dbReference type="InterPro" id="IPR006181">
    <property type="entry name" value="D-amino_acid_oxidase_CS"/>
</dbReference>
<dbReference type="SUPFAM" id="SSF54373">
    <property type="entry name" value="FAD-linked reductases, C-terminal domain"/>
    <property type="match status" value="1"/>
</dbReference>
<gene>
    <name evidence="8" type="ORF">MKZ38_002295</name>
</gene>
<evidence type="ECO:0000256" key="1">
    <source>
        <dbReference type="ARBA" id="ARBA00001974"/>
    </source>
</evidence>
<evidence type="ECO:0000256" key="5">
    <source>
        <dbReference type="ARBA" id="ARBA00023002"/>
    </source>
</evidence>
<dbReference type="InterPro" id="IPR023209">
    <property type="entry name" value="DAO"/>
</dbReference>
<evidence type="ECO:0000256" key="3">
    <source>
        <dbReference type="ARBA" id="ARBA00022630"/>
    </source>
</evidence>
<dbReference type="GO" id="GO:0071949">
    <property type="term" value="F:FAD binding"/>
    <property type="evidence" value="ECO:0007669"/>
    <property type="project" value="InterPro"/>
</dbReference>
<accession>A0AAD5WQW6</accession>
<comment type="similarity">
    <text evidence="2">Belongs to the DAMOX/DASOX family.</text>
</comment>
<dbReference type="PANTHER" id="PTHR11530">
    <property type="entry name" value="D-AMINO ACID OXIDASE"/>
    <property type="match status" value="1"/>
</dbReference>
<organism evidence="8 9">
    <name type="scientific">Zalerion maritima</name>
    <dbReference type="NCBI Taxonomy" id="339359"/>
    <lineage>
        <taxon>Eukaryota</taxon>
        <taxon>Fungi</taxon>
        <taxon>Dikarya</taxon>
        <taxon>Ascomycota</taxon>
        <taxon>Pezizomycotina</taxon>
        <taxon>Sordariomycetes</taxon>
        <taxon>Lulworthiomycetidae</taxon>
        <taxon>Lulworthiales</taxon>
        <taxon>Lulworthiaceae</taxon>
        <taxon>Zalerion</taxon>
    </lineage>
</organism>
<dbReference type="InterPro" id="IPR006076">
    <property type="entry name" value="FAD-dep_OxRdtase"/>
</dbReference>
<evidence type="ECO:0000256" key="4">
    <source>
        <dbReference type="ARBA" id="ARBA00022827"/>
    </source>
</evidence>
<proteinExistence type="inferred from homology"/>
<dbReference type="SUPFAM" id="SSF51971">
    <property type="entry name" value="Nucleotide-binding domain"/>
    <property type="match status" value="1"/>
</dbReference>
<evidence type="ECO:0000313" key="9">
    <source>
        <dbReference type="Proteomes" id="UP001201980"/>
    </source>
</evidence>
<dbReference type="Pfam" id="PF01266">
    <property type="entry name" value="DAO"/>
    <property type="match status" value="1"/>
</dbReference>
<dbReference type="PANTHER" id="PTHR11530:SF25">
    <property type="entry name" value="FAD DEPENDENT OXIDOREDUCTASE DOMAIN-CONTAINING PROTEIN"/>
    <property type="match status" value="1"/>
</dbReference>
<feature type="region of interest" description="Disordered" evidence="6">
    <location>
        <begin position="444"/>
        <end position="501"/>
    </location>
</feature>